<dbReference type="Pfam" id="PF03703">
    <property type="entry name" value="bPH_2"/>
    <property type="match status" value="1"/>
</dbReference>
<reference evidence="3 4" key="1">
    <citation type="submission" date="2019-11" db="EMBL/GenBank/DDBJ databases">
        <title>Type strains purchased from KCTC, JCM and DSMZ.</title>
        <authorList>
            <person name="Lu H."/>
        </authorList>
    </citation>
    <scope>NUCLEOTIDE SEQUENCE [LARGE SCALE GENOMIC DNA]</scope>
    <source>
        <strain evidence="3 4">JCM 31587</strain>
    </source>
</reference>
<evidence type="ECO:0000313" key="3">
    <source>
        <dbReference type="EMBL" id="MTW10198.1"/>
    </source>
</evidence>
<name>A0A6L6QCF8_9BURK</name>
<accession>A0A6L6QCF8</accession>
<dbReference type="InterPro" id="IPR005182">
    <property type="entry name" value="YdbS-like_PH"/>
</dbReference>
<gene>
    <name evidence="3" type="ORF">GM658_06240</name>
</gene>
<keyword evidence="1" id="KW-1133">Transmembrane helix</keyword>
<feature type="transmembrane region" description="Helical" evidence="1">
    <location>
        <begin position="59"/>
        <end position="77"/>
    </location>
</feature>
<sequence length="185" mass="20640">MDALSTNERVLWQGVPRQGLMLRGADVLMIPFSLLWGGFSLFLEYSVMRSDAPMVLRLWSIPFVLMGAYMVGGRFVIEAWQRARTEYVVTNERIIIRSGILRRRAQSLELRALGDFALTENNKGEGTISFGVSAAGTRFTGLAAWPGDNTIPRFDTIADAGKVYEIIRKAHYAAGHTRPFGQRLG</sequence>
<organism evidence="3 4">
    <name type="scientific">Massilia eburnea</name>
    <dbReference type="NCBI Taxonomy" id="1776165"/>
    <lineage>
        <taxon>Bacteria</taxon>
        <taxon>Pseudomonadati</taxon>
        <taxon>Pseudomonadota</taxon>
        <taxon>Betaproteobacteria</taxon>
        <taxon>Burkholderiales</taxon>
        <taxon>Oxalobacteraceae</taxon>
        <taxon>Telluria group</taxon>
        <taxon>Massilia</taxon>
    </lineage>
</organism>
<keyword evidence="1" id="KW-0472">Membrane</keyword>
<dbReference type="EMBL" id="WNKX01000004">
    <property type="protein sequence ID" value="MTW10198.1"/>
    <property type="molecule type" value="Genomic_DNA"/>
</dbReference>
<proteinExistence type="predicted"/>
<dbReference type="RefSeq" id="WP_155453161.1">
    <property type="nucleotide sequence ID" value="NZ_WNKX01000004.1"/>
</dbReference>
<comment type="caution">
    <text evidence="3">The sequence shown here is derived from an EMBL/GenBank/DDBJ whole genome shotgun (WGS) entry which is preliminary data.</text>
</comment>
<keyword evidence="1" id="KW-0812">Transmembrane</keyword>
<evidence type="ECO:0000256" key="1">
    <source>
        <dbReference type="SAM" id="Phobius"/>
    </source>
</evidence>
<dbReference type="OrthoDB" id="199424at2"/>
<feature type="domain" description="YdbS-like PH" evidence="2">
    <location>
        <begin position="84"/>
        <end position="120"/>
    </location>
</feature>
<feature type="transmembrane region" description="Helical" evidence="1">
    <location>
        <begin position="20"/>
        <end position="39"/>
    </location>
</feature>
<keyword evidence="4" id="KW-1185">Reference proteome</keyword>
<dbReference type="AlphaFoldDB" id="A0A6L6QCF8"/>
<evidence type="ECO:0000313" key="4">
    <source>
        <dbReference type="Proteomes" id="UP000472320"/>
    </source>
</evidence>
<evidence type="ECO:0000259" key="2">
    <source>
        <dbReference type="Pfam" id="PF03703"/>
    </source>
</evidence>
<protein>
    <submittedName>
        <fullName evidence="3">PH domain-containing protein</fullName>
    </submittedName>
</protein>
<dbReference type="Proteomes" id="UP000472320">
    <property type="component" value="Unassembled WGS sequence"/>
</dbReference>